<evidence type="ECO:0000313" key="3">
    <source>
        <dbReference type="Proteomes" id="UP000032141"/>
    </source>
</evidence>
<feature type="region of interest" description="Disordered" evidence="1">
    <location>
        <begin position="446"/>
        <end position="532"/>
    </location>
</feature>
<sequence length="839" mass="94430">MVILEPFESFELDFQCRWSEVNKHPVAEVMAVLLMSDPPVRFRVQIGYEGLAQNIELLSSDIHHRIVLTACVHTSTRSSKGIGFLLVEPLDLERVIHKSKRVVDTLQAAIGSVKILMSIDTAHLTSIDTDHLTSIDTAHLTSIDTDHLTSIDTAHLTSIDTDHLTSIDTAHLTSIDTDHLTSIDTAHLTSIDTDHLTSIDTAHLTSIDTDHLTSIDTAHLTSIDTAHLTSIDTAHLTSIDTAHLKSIDTAHLTSIDTDHLTSIDTAHLTSIDTAHQSSINTVHPPSIDTVHPPSHTTLGAVIPDVIDVAETNNFDLNREWYDWGSVDPFRGLPHEDPRDLIKELEELASASEQNEVSVDHIICKIFPYSLFGDAFSWFSQLHPRYLTCWKDIKTAFLNKFLYEATATREKNKNDKWDRFLASFDEEYMIPIQLLDDIMVKRDEQHVSEELSRVEEAGNEDSTSTSTDGRTSTSTDDRTSTSPDGTTSMSTDITTSTSMDGTTSMSTDSMTSMSTNDKTSTLIDRSTQKSTNVSSCVLVPDVDREITMEDFLELEDETTSENRDHDLEKKLDDHQHTSEKDLETSLEASIGRHQPDEIDRQPLHIIDLHPPDIDRHRQPLIDRHHLPNIDRFPLLDVPPGCIIEMEPIEERIYMSKASHLAVPKHQRPPIWTEEADGFHKRVKRIHDPVKIVVPCAVFEAESPIPPDRSMQFNSYIEVLDDHQHVEASRKGLRFRDEVDKGPAEASSPTGYHRTTPTNQHRSPLSLLHRSTLDAYQSRRSSMCVEILGMEIPPRDQTNSFRKSRVCNRCFSKPFAKVRALLIAEMIDKGEESTEEAFTQE</sequence>
<feature type="compositionally biased region" description="Basic and acidic residues" evidence="1">
    <location>
        <begin position="730"/>
        <end position="741"/>
    </location>
</feature>
<dbReference type="EnsemblPlants" id="Bo6g077740.1">
    <property type="protein sequence ID" value="Bo6g077740.1"/>
    <property type="gene ID" value="Bo6g077740"/>
</dbReference>
<protein>
    <recommendedName>
        <fullName evidence="4">Retrotransposon gag domain-containing protein</fullName>
    </recommendedName>
</protein>
<dbReference type="AlphaFoldDB" id="A0A0D3CV57"/>
<reference evidence="2 3" key="1">
    <citation type="journal article" date="2014" name="Genome Biol.">
        <title>Transcriptome and methylome profiling reveals relics of genome dominance in the mesopolyploid Brassica oleracea.</title>
        <authorList>
            <person name="Parkin I.A."/>
            <person name="Koh C."/>
            <person name="Tang H."/>
            <person name="Robinson S.J."/>
            <person name="Kagale S."/>
            <person name="Clarke W.E."/>
            <person name="Town C.D."/>
            <person name="Nixon J."/>
            <person name="Krishnakumar V."/>
            <person name="Bidwell S.L."/>
            <person name="Denoeud F."/>
            <person name="Belcram H."/>
            <person name="Links M.G."/>
            <person name="Just J."/>
            <person name="Clarke C."/>
            <person name="Bender T."/>
            <person name="Huebert T."/>
            <person name="Mason A.S."/>
            <person name="Pires J.C."/>
            <person name="Barker G."/>
            <person name="Moore J."/>
            <person name="Walley P.G."/>
            <person name="Manoli S."/>
            <person name="Batley J."/>
            <person name="Edwards D."/>
            <person name="Nelson M.N."/>
            <person name="Wang X."/>
            <person name="Paterson A.H."/>
            <person name="King G."/>
            <person name="Bancroft I."/>
            <person name="Chalhoub B."/>
            <person name="Sharpe A.G."/>
        </authorList>
    </citation>
    <scope>NUCLEOTIDE SEQUENCE</scope>
    <source>
        <strain evidence="2 3">cv. TO1000</strain>
    </source>
</reference>
<evidence type="ECO:0000313" key="2">
    <source>
        <dbReference type="EnsemblPlants" id="Bo6g077740.1"/>
    </source>
</evidence>
<dbReference type="eggNOG" id="KOG0017">
    <property type="taxonomic scope" value="Eukaryota"/>
</dbReference>
<feature type="compositionally biased region" description="Low complexity" evidence="1">
    <location>
        <begin position="460"/>
        <end position="520"/>
    </location>
</feature>
<dbReference type="PANTHER" id="PTHR46155:SF1">
    <property type="entry name" value="BIFUNCTIONAL INHIBITOR_LIPID-TRANSFER PROTEIN_SEED STORAGE 2S ALBUMIN SUPERFAMILY PROTEIN"/>
    <property type="match status" value="1"/>
</dbReference>
<dbReference type="Gramene" id="Bo6g077740.1">
    <property type="protein sequence ID" value="Bo6g077740.1"/>
    <property type="gene ID" value="Bo6g077740"/>
</dbReference>
<accession>A0A0D3CV57</accession>
<dbReference type="InterPro" id="IPR032675">
    <property type="entry name" value="LRR_dom_sf"/>
</dbReference>
<evidence type="ECO:0000256" key="1">
    <source>
        <dbReference type="SAM" id="MobiDB-lite"/>
    </source>
</evidence>
<dbReference type="HOGENOM" id="CLU_017414_3_1_1"/>
<feature type="compositionally biased region" description="Basic and acidic residues" evidence="1">
    <location>
        <begin position="559"/>
        <end position="582"/>
    </location>
</feature>
<name>A0A0D3CV57_BRAOL</name>
<organism evidence="2 3">
    <name type="scientific">Brassica oleracea var. oleracea</name>
    <dbReference type="NCBI Taxonomy" id="109376"/>
    <lineage>
        <taxon>Eukaryota</taxon>
        <taxon>Viridiplantae</taxon>
        <taxon>Streptophyta</taxon>
        <taxon>Embryophyta</taxon>
        <taxon>Tracheophyta</taxon>
        <taxon>Spermatophyta</taxon>
        <taxon>Magnoliopsida</taxon>
        <taxon>eudicotyledons</taxon>
        <taxon>Gunneridae</taxon>
        <taxon>Pentapetalae</taxon>
        <taxon>rosids</taxon>
        <taxon>malvids</taxon>
        <taxon>Brassicales</taxon>
        <taxon>Brassicaceae</taxon>
        <taxon>Brassiceae</taxon>
        <taxon>Brassica</taxon>
    </lineage>
</organism>
<feature type="region of interest" description="Disordered" evidence="1">
    <location>
        <begin position="730"/>
        <end position="761"/>
    </location>
</feature>
<dbReference type="PANTHER" id="PTHR46155">
    <property type="entry name" value="BIFUNCTIONAL INHIBITOR/LIPID-TRANSFER PROTEIN/SEED STORAGE 2S ALBUMIN SUPERFAMILY PROTEIN"/>
    <property type="match status" value="1"/>
</dbReference>
<keyword evidence="3" id="KW-1185">Reference proteome</keyword>
<proteinExistence type="predicted"/>
<feature type="compositionally biased region" description="Polar residues" evidence="1">
    <location>
        <begin position="521"/>
        <end position="532"/>
    </location>
</feature>
<evidence type="ECO:0008006" key="4">
    <source>
        <dbReference type="Google" id="ProtNLM"/>
    </source>
</evidence>
<feature type="region of interest" description="Disordered" evidence="1">
    <location>
        <begin position="554"/>
        <end position="587"/>
    </location>
</feature>
<feature type="compositionally biased region" description="Basic and acidic residues" evidence="1">
    <location>
        <begin position="446"/>
        <end position="455"/>
    </location>
</feature>
<dbReference type="Proteomes" id="UP000032141">
    <property type="component" value="Chromosome C6"/>
</dbReference>
<feature type="compositionally biased region" description="Polar residues" evidence="1">
    <location>
        <begin position="745"/>
        <end position="761"/>
    </location>
</feature>
<dbReference type="Gene3D" id="3.80.10.10">
    <property type="entry name" value="Ribonuclease Inhibitor"/>
    <property type="match status" value="1"/>
</dbReference>
<reference evidence="2" key="2">
    <citation type="submission" date="2015-03" db="UniProtKB">
        <authorList>
            <consortium name="EnsemblPlants"/>
        </authorList>
    </citation>
    <scope>IDENTIFICATION</scope>
</reference>